<feature type="transmembrane region" description="Helical" evidence="1">
    <location>
        <begin position="79"/>
        <end position="100"/>
    </location>
</feature>
<evidence type="ECO:0000313" key="4">
    <source>
        <dbReference type="Proteomes" id="UP000069241"/>
    </source>
</evidence>
<accession>A0A0X8JMN3</accession>
<keyword evidence="4" id="KW-1185">Reference proteome</keyword>
<dbReference type="KEGG" id="dfi:AXF13_15435"/>
<feature type="transmembrane region" description="Helical" evidence="1">
    <location>
        <begin position="112"/>
        <end position="130"/>
    </location>
</feature>
<feature type="transmembrane region" description="Helical" evidence="1">
    <location>
        <begin position="40"/>
        <end position="58"/>
    </location>
</feature>
<sequence>MRIHKDVISGIVILLFCAVGALSTSQLPPPSAEEWAGPSTLPYITLGATALCGVLLVITGIARRNADRASRSFNLDPKVLAFYVFWVCYMAAMVWLGDLISGMNRLGMPHNGGFIVATLLFLLVALPVLGRRKPLEIICVAVGTTGILVLAFGGFFQILLP</sequence>
<feature type="domain" description="DUF1468" evidence="2">
    <location>
        <begin position="8"/>
        <end position="161"/>
    </location>
</feature>
<keyword evidence="1" id="KW-1133">Transmembrane helix</keyword>
<proteinExistence type="predicted"/>
<feature type="transmembrane region" description="Helical" evidence="1">
    <location>
        <begin position="137"/>
        <end position="160"/>
    </location>
</feature>
<dbReference type="InterPro" id="IPR009936">
    <property type="entry name" value="DUF1468"/>
</dbReference>
<protein>
    <submittedName>
        <fullName evidence="3">Tricarboxylic transport TctB</fullName>
    </submittedName>
</protein>
<keyword evidence="1" id="KW-0472">Membrane</keyword>
<reference evidence="4" key="1">
    <citation type="submission" date="2016-02" db="EMBL/GenBank/DDBJ databases">
        <authorList>
            <person name="Holder M.E."/>
            <person name="Ajami N.J."/>
            <person name="Petrosino J.F."/>
        </authorList>
    </citation>
    <scope>NUCLEOTIDE SEQUENCE [LARGE SCALE GENOMIC DNA]</scope>
    <source>
        <strain evidence="4">CCUG 45958</strain>
    </source>
</reference>
<keyword evidence="1" id="KW-0812">Transmembrane</keyword>
<dbReference type="EMBL" id="CP014229">
    <property type="protein sequence ID" value="AMD91407.1"/>
    <property type="molecule type" value="Genomic_DNA"/>
</dbReference>
<dbReference type="Proteomes" id="UP000069241">
    <property type="component" value="Chromosome"/>
</dbReference>
<dbReference type="STRING" id="44742.AXF13_15435"/>
<evidence type="ECO:0000259" key="2">
    <source>
        <dbReference type="Pfam" id="PF07331"/>
    </source>
</evidence>
<dbReference type="AlphaFoldDB" id="A0A0X8JMN3"/>
<evidence type="ECO:0000256" key="1">
    <source>
        <dbReference type="SAM" id="Phobius"/>
    </source>
</evidence>
<dbReference type="Pfam" id="PF07331">
    <property type="entry name" value="TctB"/>
    <property type="match status" value="1"/>
</dbReference>
<dbReference type="RefSeq" id="WP_062254567.1">
    <property type="nucleotide sequence ID" value="NZ_CP014229.1"/>
</dbReference>
<gene>
    <name evidence="3" type="ORF">AXF13_15435</name>
</gene>
<organism evidence="3 4">
    <name type="scientific">Desulfovibrio fairfieldensis</name>
    <dbReference type="NCBI Taxonomy" id="44742"/>
    <lineage>
        <taxon>Bacteria</taxon>
        <taxon>Pseudomonadati</taxon>
        <taxon>Thermodesulfobacteriota</taxon>
        <taxon>Desulfovibrionia</taxon>
        <taxon>Desulfovibrionales</taxon>
        <taxon>Desulfovibrionaceae</taxon>
        <taxon>Desulfovibrio</taxon>
    </lineage>
</organism>
<name>A0A0X8JMN3_9BACT</name>
<evidence type="ECO:0000313" key="3">
    <source>
        <dbReference type="EMBL" id="AMD91407.1"/>
    </source>
</evidence>